<protein>
    <submittedName>
        <fullName evidence="4">Glycosyltransferase involved in cell wall biosynthesis</fullName>
    </submittedName>
</protein>
<dbReference type="Gene3D" id="3.40.50.2000">
    <property type="entry name" value="Glycogen Phosphorylase B"/>
    <property type="match status" value="2"/>
</dbReference>
<dbReference type="Pfam" id="PF13847">
    <property type="entry name" value="Methyltransf_31"/>
    <property type="match status" value="1"/>
</dbReference>
<dbReference type="GO" id="GO:0016757">
    <property type="term" value="F:glycosyltransferase activity"/>
    <property type="evidence" value="ECO:0007669"/>
    <property type="project" value="InterPro"/>
</dbReference>
<name>A0A316EEA4_9BACT</name>
<dbReference type="SUPFAM" id="SSF53335">
    <property type="entry name" value="S-adenosyl-L-methionine-dependent methyltransferases"/>
    <property type="match status" value="1"/>
</dbReference>
<dbReference type="Proteomes" id="UP000245489">
    <property type="component" value="Unassembled WGS sequence"/>
</dbReference>
<organism evidence="4 5">
    <name type="scientific">Arcicella aurantiaca</name>
    <dbReference type="NCBI Taxonomy" id="591202"/>
    <lineage>
        <taxon>Bacteria</taxon>
        <taxon>Pseudomonadati</taxon>
        <taxon>Bacteroidota</taxon>
        <taxon>Cytophagia</taxon>
        <taxon>Cytophagales</taxon>
        <taxon>Flectobacillaceae</taxon>
        <taxon>Arcicella</taxon>
    </lineage>
</organism>
<gene>
    <name evidence="4" type="ORF">LV89_00534</name>
</gene>
<dbReference type="AlphaFoldDB" id="A0A316EEA4"/>
<feature type="domain" description="Glycosyl transferase family 1" evidence="2">
    <location>
        <begin position="186"/>
        <end position="353"/>
    </location>
</feature>
<dbReference type="Pfam" id="PF00534">
    <property type="entry name" value="Glycos_transf_1"/>
    <property type="match status" value="1"/>
</dbReference>
<accession>A0A316EEA4</accession>
<dbReference type="InterPro" id="IPR001296">
    <property type="entry name" value="Glyco_trans_1"/>
</dbReference>
<evidence type="ECO:0000313" key="5">
    <source>
        <dbReference type="Proteomes" id="UP000245489"/>
    </source>
</evidence>
<proteinExistence type="predicted"/>
<dbReference type="CDD" id="cd03801">
    <property type="entry name" value="GT4_PimA-like"/>
    <property type="match status" value="1"/>
</dbReference>
<dbReference type="InterPro" id="IPR025714">
    <property type="entry name" value="Methyltranfer_dom"/>
</dbReference>
<dbReference type="RefSeq" id="WP_109741311.1">
    <property type="nucleotide sequence ID" value="NZ_QGGO01000002.1"/>
</dbReference>
<dbReference type="PANTHER" id="PTHR46401">
    <property type="entry name" value="GLYCOSYLTRANSFERASE WBBK-RELATED"/>
    <property type="match status" value="1"/>
</dbReference>
<keyword evidence="5" id="KW-1185">Reference proteome</keyword>
<dbReference type="CDD" id="cd02440">
    <property type="entry name" value="AdoMet_MTases"/>
    <property type="match status" value="1"/>
</dbReference>
<dbReference type="EMBL" id="QGGO01000002">
    <property type="protein sequence ID" value="PWK28980.1"/>
    <property type="molecule type" value="Genomic_DNA"/>
</dbReference>
<feature type="domain" description="Methyltransferase" evidence="3">
    <location>
        <begin position="421"/>
        <end position="526"/>
    </location>
</feature>
<evidence type="ECO:0000259" key="2">
    <source>
        <dbReference type="Pfam" id="PF00534"/>
    </source>
</evidence>
<sequence>MKHREILLIGILPPPINGQTIAFHSLSKELSCEILTLSGQRHENLSGFLGKSWTYLSVLVTLFFKLIRKKYVIYHTISQSKEGFLRDFPIVILAKFFGSKIILHIHGGNYDNFYATQNDILQKLILKMLTSANSIIVLSEGLKKMLDFAPTLNPKIKVVNNGLAWSASSKYQKIKRLPSNLQIPINILFLSNLIESKGYWSVLEAIEILVNQFKINIQADFCGEFIHYDDAIRFENASDAERHFFEFISKHQLSNHVKYHGIIDEQTKIELLQKAHFFILPTQYKNEGQPISIIEAMAYSCVVLTTNFRGISEMIEHHKSGIFVEYNNPNSIVKQFIHLIENPQIFEKISQNSLQKFQEKYTKELHLKQLVEVIKSHTKPQNAIDFHSEIAFQFQEKYKKSKQFKERYFVWTSLIDKYIYPDMSVLDVGCGSGIFSHYLATKKCKVTGIDGSEKMIELCQNNYAQENVTLSFLQDDLPFQNHLKYAKKEAIICSSVLEYLPDYKKITIQISQILNANGILIVSMPNQDCWYRKIEKYIFQITGKPDYFPHLKQVVKAEAFSKELSDLGFELKELQYYPNTHFYTKLFHYIGIHKKYTHTIFVGVYQLNSNH</sequence>
<evidence type="ECO:0000256" key="1">
    <source>
        <dbReference type="ARBA" id="ARBA00022679"/>
    </source>
</evidence>
<dbReference type="InterPro" id="IPR029063">
    <property type="entry name" value="SAM-dependent_MTases_sf"/>
</dbReference>
<reference evidence="4 5" key="1">
    <citation type="submission" date="2018-05" db="EMBL/GenBank/DDBJ databases">
        <title>Genomic Encyclopedia of Archaeal and Bacterial Type Strains, Phase II (KMG-II): from individual species to whole genera.</title>
        <authorList>
            <person name="Goeker M."/>
        </authorList>
    </citation>
    <scope>NUCLEOTIDE SEQUENCE [LARGE SCALE GENOMIC DNA]</scope>
    <source>
        <strain evidence="4 5">DSM 22214</strain>
    </source>
</reference>
<dbReference type="OrthoDB" id="597202at2"/>
<evidence type="ECO:0000259" key="3">
    <source>
        <dbReference type="Pfam" id="PF13847"/>
    </source>
</evidence>
<evidence type="ECO:0000313" key="4">
    <source>
        <dbReference type="EMBL" id="PWK28980.1"/>
    </source>
</evidence>
<dbReference type="Gene3D" id="3.40.50.150">
    <property type="entry name" value="Vaccinia Virus protein VP39"/>
    <property type="match status" value="1"/>
</dbReference>
<dbReference type="PANTHER" id="PTHR46401:SF2">
    <property type="entry name" value="GLYCOSYLTRANSFERASE WBBK-RELATED"/>
    <property type="match status" value="1"/>
</dbReference>
<dbReference type="SUPFAM" id="SSF53756">
    <property type="entry name" value="UDP-Glycosyltransferase/glycogen phosphorylase"/>
    <property type="match status" value="1"/>
</dbReference>
<keyword evidence="1 4" id="KW-0808">Transferase</keyword>
<comment type="caution">
    <text evidence="4">The sequence shown here is derived from an EMBL/GenBank/DDBJ whole genome shotgun (WGS) entry which is preliminary data.</text>
</comment>